<feature type="transmembrane region" description="Helical" evidence="7">
    <location>
        <begin position="141"/>
        <end position="164"/>
    </location>
</feature>
<feature type="domain" description="Major facilitator superfamily (MFS) profile" evidence="8">
    <location>
        <begin position="17"/>
        <end position="484"/>
    </location>
</feature>
<dbReference type="GO" id="GO:0005886">
    <property type="term" value="C:plasma membrane"/>
    <property type="evidence" value="ECO:0007669"/>
    <property type="project" value="UniProtKB-SubCell"/>
</dbReference>
<evidence type="ECO:0000256" key="6">
    <source>
        <dbReference type="ARBA" id="ARBA00023136"/>
    </source>
</evidence>
<evidence type="ECO:0000256" key="3">
    <source>
        <dbReference type="ARBA" id="ARBA00022475"/>
    </source>
</evidence>
<evidence type="ECO:0000256" key="2">
    <source>
        <dbReference type="ARBA" id="ARBA00022448"/>
    </source>
</evidence>
<reference evidence="10" key="2">
    <citation type="submission" date="2012-03" db="EMBL/GenBank/DDBJ databases">
        <title>The complete genome sequence of the pioneer microbe on fresh volcanic deposit, Leptospirillum ferrooxidans strain C2-3.</title>
        <authorList>
            <person name="Fujimura R."/>
            <person name="Sato Y."/>
            <person name="Nishizawa T."/>
            <person name="Nanba K."/>
            <person name="Oshima K."/>
            <person name="Hattori M."/>
            <person name="Kamijo T."/>
            <person name="Ohta H."/>
        </authorList>
    </citation>
    <scope>NUCLEOTIDE SEQUENCE [LARGE SCALE GENOMIC DNA]</scope>
    <source>
        <strain evidence="10">C2-3</strain>
    </source>
</reference>
<dbReference type="STRING" id="1162668.LFE_1497"/>
<dbReference type="Pfam" id="PF07690">
    <property type="entry name" value="MFS_1"/>
    <property type="match status" value="1"/>
</dbReference>
<feature type="transmembrane region" description="Helical" evidence="7">
    <location>
        <begin position="236"/>
        <end position="256"/>
    </location>
</feature>
<feature type="transmembrane region" description="Helical" evidence="7">
    <location>
        <begin position="83"/>
        <end position="102"/>
    </location>
</feature>
<dbReference type="OrthoDB" id="9814237at2"/>
<feature type="transmembrane region" description="Helical" evidence="7">
    <location>
        <begin position="204"/>
        <end position="224"/>
    </location>
</feature>
<evidence type="ECO:0000313" key="9">
    <source>
        <dbReference type="EMBL" id="BAM07179.1"/>
    </source>
</evidence>
<proteinExistence type="predicted"/>
<dbReference type="KEGG" id="lfc:LFE_1497"/>
<evidence type="ECO:0000256" key="5">
    <source>
        <dbReference type="ARBA" id="ARBA00022989"/>
    </source>
</evidence>
<dbReference type="PANTHER" id="PTHR42718">
    <property type="entry name" value="MAJOR FACILITATOR SUPERFAMILY MULTIDRUG TRANSPORTER MFSC"/>
    <property type="match status" value="1"/>
</dbReference>
<gene>
    <name evidence="9" type="ordered locus">LFE_1497</name>
</gene>
<accession>I0IPI0</accession>
<feature type="transmembrane region" description="Helical" evidence="7">
    <location>
        <begin position="402"/>
        <end position="422"/>
    </location>
</feature>
<organism evidence="9 10">
    <name type="scientific">Leptospirillum ferrooxidans (strain C2-3)</name>
    <dbReference type="NCBI Taxonomy" id="1162668"/>
    <lineage>
        <taxon>Bacteria</taxon>
        <taxon>Pseudomonadati</taxon>
        <taxon>Nitrospirota</taxon>
        <taxon>Nitrospiria</taxon>
        <taxon>Nitrospirales</taxon>
        <taxon>Nitrospiraceae</taxon>
        <taxon>Leptospirillum</taxon>
    </lineage>
</organism>
<keyword evidence="4 7" id="KW-0812">Transmembrane</keyword>
<keyword evidence="2" id="KW-0813">Transport</keyword>
<dbReference type="PANTHER" id="PTHR42718:SF46">
    <property type="entry name" value="BLR6921 PROTEIN"/>
    <property type="match status" value="1"/>
</dbReference>
<dbReference type="AlphaFoldDB" id="I0IPI0"/>
<dbReference type="eggNOG" id="COG2814">
    <property type="taxonomic scope" value="Bacteria"/>
</dbReference>
<feature type="transmembrane region" description="Helical" evidence="7">
    <location>
        <begin position="53"/>
        <end position="71"/>
    </location>
</feature>
<feature type="transmembrane region" description="Helical" evidence="7">
    <location>
        <begin position="306"/>
        <end position="327"/>
    </location>
</feature>
<dbReference type="PROSITE" id="PS50850">
    <property type="entry name" value="MFS"/>
    <property type="match status" value="1"/>
</dbReference>
<evidence type="ECO:0000259" key="8">
    <source>
        <dbReference type="PROSITE" id="PS50850"/>
    </source>
</evidence>
<dbReference type="Gene3D" id="1.20.1250.20">
    <property type="entry name" value="MFS general substrate transporter like domains"/>
    <property type="match status" value="2"/>
</dbReference>
<sequence>MRLSPFFSSREISPWLVLATVILGVGMPLADTTITNVGRVFIVSTLGVTSYEAGWLTASYSLALAVGVPLSHRLRGFLEEKDLYSGAILTFMLGSLCMAGSVNFTEAMLSRGIEGLSAGILLPLAPILIQESFPENLRSLAMSYFALFGAVWVTLGPTIGGFIIDNPGWQWAFAINIPIGFLAIFFAQAFLSNHPRQDPRRFDGTGFVLMATSLGCLFTGFMRAEWVGWHSSGTGFLLFSGLLLFFLFWIWSALSRDPILPTEVLRKPLFIGILAIVFMQSTQSFGRLYLLAPFLEKNYHFMAHDAGALVAVGALTEILLSLSFLFSRFLAGKWAILLTTGCILVSISNIDFLFLPATGFSLSFIVKSQLIFGAGLALTQISLPPLASKLFPQSKVRAATTYLLFAQFIGGAWGTMLGRHLVLHVKPVFSQMLPQLSTHRMGHSDIFLADRLAQSYTSNIIFYDLGIIGLIGAFLAFVLIFFLSEKRVGESDRKEKETLAGLPANGKR</sequence>
<dbReference type="HOGENOM" id="CLU_000960_28_0_0"/>
<evidence type="ECO:0000256" key="1">
    <source>
        <dbReference type="ARBA" id="ARBA00004651"/>
    </source>
</evidence>
<dbReference type="SUPFAM" id="SSF103473">
    <property type="entry name" value="MFS general substrate transporter"/>
    <property type="match status" value="1"/>
</dbReference>
<keyword evidence="6 7" id="KW-0472">Membrane</keyword>
<feature type="transmembrane region" description="Helical" evidence="7">
    <location>
        <begin position="108"/>
        <end position="129"/>
    </location>
</feature>
<feature type="transmembrane region" description="Helical" evidence="7">
    <location>
        <begin position="170"/>
        <end position="192"/>
    </location>
</feature>
<dbReference type="PATRIC" id="fig|1162668.3.peg.1773"/>
<dbReference type="EMBL" id="AP012342">
    <property type="protein sequence ID" value="BAM07179.1"/>
    <property type="molecule type" value="Genomic_DNA"/>
</dbReference>
<keyword evidence="3" id="KW-1003">Cell membrane</keyword>
<keyword evidence="5 7" id="KW-1133">Transmembrane helix</keyword>
<dbReference type="PROSITE" id="PS00217">
    <property type="entry name" value="SUGAR_TRANSPORT_2"/>
    <property type="match status" value="1"/>
</dbReference>
<dbReference type="Proteomes" id="UP000007382">
    <property type="component" value="Chromosome"/>
</dbReference>
<dbReference type="RefSeq" id="WP_014449666.1">
    <property type="nucleotide sequence ID" value="NC_017094.1"/>
</dbReference>
<dbReference type="InterPro" id="IPR011701">
    <property type="entry name" value="MFS"/>
</dbReference>
<keyword evidence="10" id="KW-1185">Reference proteome</keyword>
<dbReference type="InterPro" id="IPR005829">
    <property type="entry name" value="Sugar_transporter_CS"/>
</dbReference>
<feature type="transmembrane region" description="Helical" evidence="7">
    <location>
        <begin position="334"/>
        <end position="354"/>
    </location>
</feature>
<dbReference type="InterPro" id="IPR020846">
    <property type="entry name" value="MFS_dom"/>
</dbReference>
<dbReference type="InterPro" id="IPR036259">
    <property type="entry name" value="MFS_trans_sf"/>
</dbReference>
<evidence type="ECO:0000313" key="10">
    <source>
        <dbReference type="Proteomes" id="UP000007382"/>
    </source>
</evidence>
<feature type="transmembrane region" description="Helical" evidence="7">
    <location>
        <begin position="268"/>
        <end position="286"/>
    </location>
</feature>
<evidence type="ECO:0000256" key="4">
    <source>
        <dbReference type="ARBA" id="ARBA00022692"/>
    </source>
</evidence>
<protein>
    <submittedName>
        <fullName evidence="9">Putative major facilitator superfamily transporter</fullName>
    </submittedName>
</protein>
<dbReference type="GO" id="GO:0022857">
    <property type="term" value="F:transmembrane transporter activity"/>
    <property type="evidence" value="ECO:0007669"/>
    <property type="project" value="InterPro"/>
</dbReference>
<name>I0IPI0_LEPFC</name>
<comment type="subcellular location">
    <subcellularLocation>
        <location evidence="1">Cell membrane</location>
        <topology evidence="1">Multi-pass membrane protein</topology>
    </subcellularLocation>
</comment>
<feature type="transmembrane region" description="Helical" evidence="7">
    <location>
        <begin position="460"/>
        <end position="483"/>
    </location>
</feature>
<feature type="transmembrane region" description="Helical" evidence="7">
    <location>
        <begin position="12"/>
        <end position="30"/>
    </location>
</feature>
<reference evidence="9 10" key="1">
    <citation type="journal article" date="2012" name="J. Bacteriol.">
        <title>Complete Genome Sequence of Leptospirillum ferrooxidans Strain C2-3, Isolated from a Fresh Volcanic Ash Deposit on the Island of Miyake, Japan.</title>
        <authorList>
            <person name="Fujimura R."/>
            <person name="Sato Y."/>
            <person name="Nishizawa T."/>
            <person name="Oshima K."/>
            <person name="Kim S.-W."/>
            <person name="Hattori M."/>
            <person name="Kamijo T."/>
            <person name="Ohta H."/>
        </authorList>
    </citation>
    <scope>NUCLEOTIDE SEQUENCE [LARGE SCALE GENOMIC DNA]</scope>
    <source>
        <strain evidence="9 10">C2-3</strain>
    </source>
</reference>
<evidence type="ECO:0000256" key="7">
    <source>
        <dbReference type="SAM" id="Phobius"/>
    </source>
</evidence>